<name>A0A6M8FGP2_9GAMM</name>
<dbReference type="RefSeq" id="WP_173206631.1">
    <property type="nucleotide sequence ID" value="NZ_CP053697.2"/>
</dbReference>
<accession>A0A6M8FGP2</accession>
<dbReference type="Gene3D" id="1.10.3190.10">
    <property type="entry name" value="yfbu gene product, domain 2"/>
    <property type="match status" value="1"/>
</dbReference>
<keyword evidence="2" id="KW-1185">Reference proteome</keyword>
<dbReference type="Gene3D" id="1.10.287.680">
    <property type="entry name" value="Helix hairpin bin"/>
    <property type="match status" value="1"/>
</dbReference>
<evidence type="ECO:0000313" key="2">
    <source>
        <dbReference type="Proteomes" id="UP000501379"/>
    </source>
</evidence>
<dbReference type="InterPro" id="IPR023146">
    <property type="entry name" value="YfbU_alpha-helical_sf"/>
</dbReference>
<proteinExistence type="predicted"/>
<dbReference type="AlphaFoldDB" id="A0A6M8FGP2"/>
<dbReference type="SUPFAM" id="SSF116960">
    <property type="entry name" value="YfbU-like"/>
    <property type="match status" value="1"/>
</dbReference>
<gene>
    <name evidence="1" type="ORF">HNE05_08020</name>
</gene>
<sequence length="163" mass="19421">MDKFERLNFINQMLILEKLYPEEAEYYAKNRKALEHGYELHYSWLVESISDPLSEDQCKQVLDVLDMYRSITFSWERLHDGEEIPSKLKFRGFDGNNETAQMGYTQYFINDLDRFRELTYDSDYCDFNSHCPMLGKYTRMLAIWKSLDSFELSEEEIEAVVAA</sequence>
<dbReference type="Proteomes" id="UP000501379">
    <property type="component" value="Chromosome"/>
</dbReference>
<dbReference type="KEGG" id="pcam:HNE05_08020"/>
<dbReference type="InterPro" id="IPR023145">
    <property type="entry name" value="YfbU_helix-hairpin_sf"/>
</dbReference>
<dbReference type="InterPro" id="IPR005587">
    <property type="entry name" value="UPF0304_YfbU"/>
</dbReference>
<organism evidence="1 2">
    <name type="scientific">Aquipseudomonas campi</name>
    <dbReference type="NCBI Taxonomy" id="2731681"/>
    <lineage>
        <taxon>Bacteria</taxon>
        <taxon>Pseudomonadati</taxon>
        <taxon>Pseudomonadota</taxon>
        <taxon>Gammaproteobacteria</taxon>
        <taxon>Pseudomonadales</taxon>
        <taxon>Pseudomonadaceae</taxon>
        <taxon>Aquipseudomonas</taxon>
    </lineage>
</organism>
<reference evidence="1" key="1">
    <citation type="submission" date="2020-07" db="EMBL/GenBank/DDBJ databases">
        <title>Nitrate ammonifying Pseudomonas campi sp. nov. isolated from German agricultural grassland.</title>
        <authorList>
            <person name="Timsy T."/>
            <person name="Ulrich A."/>
            <person name="Spanner T."/>
            <person name="Foesel B."/>
            <person name="Kolb S."/>
            <person name="Horn M.A."/>
            <person name="Behrendt U."/>
        </authorList>
    </citation>
    <scope>NUCLEOTIDE SEQUENCE</scope>
    <source>
        <strain evidence="1">S1-A32-2</strain>
    </source>
</reference>
<dbReference type="EMBL" id="CP053697">
    <property type="protein sequence ID" value="QKE63310.1"/>
    <property type="molecule type" value="Genomic_DNA"/>
</dbReference>
<dbReference type="NCBIfam" id="NF003936">
    <property type="entry name" value="PRK05445.1"/>
    <property type="match status" value="1"/>
</dbReference>
<dbReference type="Pfam" id="PF03887">
    <property type="entry name" value="YfbU"/>
    <property type="match status" value="1"/>
</dbReference>
<protein>
    <submittedName>
        <fullName evidence="1">YfbU family protein</fullName>
    </submittedName>
</protein>
<evidence type="ECO:0000313" key="1">
    <source>
        <dbReference type="EMBL" id="QKE63310.1"/>
    </source>
</evidence>